<feature type="active site" description="Nucleophile" evidence="1">
    <location>
        <position position="97"/>
    </location>
</feature>
<evidence type="ECO:0000256" key="3">
    <source>
        <dbReference type="PIRSR" id="PIRSR017388-3"/>
    </source>
</evidence>
<sequence>MAAKDQVMKGAEEFYFAGNEIGVLVIHGFTGTTQSVRFFGEQLAKEGFTVYGPRLKGHGTDPEDMEASTYQDWIHTVETGLARLREQCTNIFVTGLSMGGTLALYLAEQYPDLDGVMPVNAAVNIPEMAENYRNLSQTDTRFVRGIGSDIKKPGVNELAYPKTPVKAIGEIVSLTEITRKNLAEIAMPVLILSSAEDHVVSPDNSQMIYEAISSREKSMIVLENSYHVVTLDNDKEIVADNAIQFIKAKC</sequence>
<dbReference type="SUPFAM" id="SSF53474">
    <property type="entry name" value="alpha/beta-Hydrolases"/>
    <property type="match status" value="1"/>
</dbReference>
<dbReference type="RefSeq" id="WP_245690060.1">
    <property type="nucleotide sequence ID" value="NZ_FNFL01000001.1"/>
</dbReference>
<evidence type="ECO:0000256" key="2">
    <source>
        <dbReference type="PIRSR" id="PIRSR017388-2"/>
    </source>
</evidence>
<name>A0A1G8WX89_9BACI</name>
<dbReference type="STRING" id="407036.SAMN05216243_1017"/>
<proteinExistence type="predicted"/>
<dbReference type="PANTHER" id="PTHR11614">
    <property type="entry name" value="PHOSPHOLIPASE-RELATED"/>
    <property type="match status" value="1"/>
</dbReference>
<feature type="binding site" evidence="2">
    <location>
        <position position="98"/>
    </location>
    <ligand>
        <name>substrate</name>
    </ligand>
</feature>
<dbReference type="Gene3D" id="3.40.50.1820">
    <property type="entry name" value="alpha/beta hydrolase"/>
    <property type="match status" value="1"/>
</dbReference>
<dbReference type="Pfam" id="PF12146">
    <property type="entry name" value="Hydrolase_4"/>
    <property type="match status" value="1"/>
</dbReference>
<evidence type="ECO:0000256" key="1">
    <source>
        <dbReference type="PIRSR" id="PIRSR017388-1"/>
    </source>
</evidence>
<reference evidence="5 6" key="1">
    <citation type="submission" date="2016-10" db="EMBL/GenBank/DDBJ databases">
        <authorList>
            <person name="de Groot N.N."/>
        </authorList>
    </citation>
    <scope>NUCLEOTIDE SEQUENCE [LARGE SCALE GENOMIC DNA]</scope>
    <source>
        <strain evidence="5 6">CGMCC 1.6502</strain>
    </source>
</reference>
<accession>A0A1G8WX89</accession>
<dbReference type="AlphaFoldDB" id="A0A1G8WX89"/>
<feature type="domain" description="Serine aminopeptidase S33" evidence="4">
    <location>
        <begin position="23"/>
        <end position="233"/>
    </location>
</feature>
<evidence type="ECO:0000313" key="5">
    <source>
        <dbReference type="EMBL" id="SDJ82245.1"/>
    </source>
</evidence>
<gene>
    <name evidence="5" type="ORF">SAMN05216243_1017</name>
</gene>
<dbReference type="InterPro" id="IPR051044">
    <property type="entry name" value="MAG_DAG_Lipase"/>
</dbReference>
<dbReference type="InterPro" id="IPR029058">
    <property type="entry name" value="AB_hydrolase_fold"/>
</dbReference>
<keyword evidence="6" id="KW-1185">Reference proteome</keyword>
<protein>
    <submittedName>
        <fullName evidence="5">Carboxylesterase</fullName>
    </submittedName>
</protein>
<dbReference type="GO" id="GO:0052689">
    <property type="term" value="F:carboxylic ester hydrolase activity"/>
    <property type="evidence" value="ECO:0007669"/>
    <property type="project" value="InterPro"/>
</dbReference>
<evidence type="ECO:0000313" key="6">
    <source>
        <dbReference type="Proteomes" id="UP000198694"/>
    </source>
</evidence>
<feature type="active site" description="Charge relay system" evidence="1">
    <location>
        <position position="197"/>
    </location>
</feature>
<dbReference type="EMBL" id="FNFL01000001">
    <property type="protein sequence ID" value="SDJ82245.1"/>
    <property type="molecule type" value="Genomic_DNA"/>
</dbReference>
<dbReference type="InterPro" id="IPR022742">
    <property type="entry name" value="Hydrolase_4"/>
</dbReference>
<feature type="active site" description="Charge relay system" evidence="1">
    <location>
        <position position="227"/>
    </location>
</feature>
<feature type="site" description="Important for substrate specificity" evidence="3">
    <location>
        <position position="146"/>
    </location>
</feature>
<feature type="binding site" evidence="2">
    <location>
        <position position="29"/>
    </location>
    <ligand>
        <name>substrate</name>
    </ligand>
</feature>
<dbReference type="InterPro" id="IPR012354">
    <property type="entry name" value="Esterase_lipase"/>
</dbReference>
<evidence type="ECO:0000259" key="4">
    <source>
        <dbReference type="Pfam" id="PF12146"/>
    </source>
</evidence>
<organism evidence="5 6">
    <name type="scientific">Sediminibacillus albus</name>
    <dbReference type="NCBI Taxonomy" id="407036"/>
    <lineage>
        <taxon>Bacteria</taxon>
        <taxon>Bacillati</taxon>
        <taxon>Bacillota</taxon>
        <taxon>Bacilli</taxon>
        <taxon>Bacillales</taxon>
        <taxon>Bacillaceae</taxon>
        <taxon>Sediminibacillus</taxon>
    </lineage>
</organism>
<dbReference type="PIRSF" id="PIRSF017388">
    <property type="entry name" value="Esterase_lipase"/>
    <property type="match status" value="1"/>
</dbReference>
<dbReference type="Proteomes" id="UP000198694">
    <property type="component" value="Unassembled WGS sequence"/>
</dbReference>